<dbReference type="KEGG" id="pprt:ET464_16095"/>
<keyword evidence="3" id="KW-1185">Reference proteome</keyword>
<keyword evidence="1" id="KW-1133">Transmembrane helix</keyword>
<reference evidence="2 3" key="1">
    <citation type="submission" date="2019-01" db="EMBL/GenBank/DDBJ databases">
        <title>Genome sequencing of strain FW100M-2.</title>
        <authorList>
            <person name="Heo J."/>
            <person name="Kim S.-J."/>
            <person name="Kim J.-S."/>
            <person name="Hong S.-B."/>
            <person name="Kwon S.-W."/>
        </authorList>
    </citation>
    <scope>NUCLEOTIDE SEQUENCE [LARGE SCALE GENOMIC DNA]</scope>
    <source>
        <strain evidence="2 3">FW100M-2</strain>
    </source>
</reference>
<feature type="transmembrane region" description="Helical" evidence="1">
    <location>
        <begin position="54"/>
        <end position="72"/>
    </location>
</feature>
<keyword evidence="1" id="KW-0472">Membrane</keyword>
<keyword evidence="1" id="KW-0812">Transmembrane</keyword>
<gene>
    <name evidence="2" type="ORF">ET464_16095</name>
</gene>
<evidence type="ECO:0000313" key="2">
    <source>
        <dbReference type="EMBL" id="QAY67674.1"/>
    </source>
</evidence>
<proteinExistence type="predicted"/>
<dbReference type="AlphaFoldDB" id="A0A4P6EX88"/>
<dbReference type="EMBL" id="CP035492">
    <property type="protein sequence ID" value="QAY67674.1"/>
    <property type="molecule type" value="Genomic_DNA"/>
</dbReference>
<dbReference type="OrthoDB" id="2654737at2"/>
<accession>A0A4P6EX88</accession>
<name>A0A4P6EX88_9BACL</name>
<evidence type="ECO:0000313" key="3">
    <source>
        <dbReference type="Proteomes" id="UP000293568"/>
    </source>
</evidence>
<organism evidence="2 3">
    <name type="scientific">Paenibacillus protaetiae</name>
    <dbReference type="NCBI Taxonomy" id="2509456"/>
    <lineage>
        <taxon>Bacteria</taxon>
        <taxon>Bacillati</taxon>
        <taxon>Bacillota</taxon>
        <taxon>Bacilli</taxon>
        <taxon>Bacillales</taxon>
        <taxon>Paenibacillaceae</taxon>
        <taxon>Paenibacillus</taxon>
    </lineage>
</organism>
<feature type="transmembrane region" description="Helical" evidence="1">
    <location>
        <begin position="79"/>
        <end position="97"/>
    </location>
</feature>
<protein>
    <submittedName>
        <fullName evidence="2">Uncharacterized protein</fullName>
    </submittedName>
</protein>
<evidence type="ECO:0000256" key="1">
    <source>
        <dbReference type="SAM" id="Phobius"/>
    </source>
</evidence>
<sequence>MRLSKGIVWLLAIMIGLLFAAPHHMSVSLGEQLFGLLGLPAHVPAGGAQFRLEAIIGIVFIIAGMIGVYKVYGKGRISFGIGLWIAIAVCAEIYPHATAKLMTFVYYDADGPRSVAYNPEESSCSLVKREGKTAQAECRLVLYNYGRLSQVTLMPVLVMPERLGEAPLH</sequence>
<dbReference type="RefSeq" id="WP_129442636.1">
    <property type="nucleotide sequence ID" value="NZ_CP035492.1"/>
</dbReference>
<dbReference type="Proteomes" id="UP000293568">
    <property type="component" value="Chromosome"/>
</dbReference>